<gene>
    <name evidence="2" type="ORF">TEQG_05059</name>
</gene>
<dbReference type="EMBL" id="DS995745">
    <property type="protein sequence ID" value="EGE06163.1"/>
    <property type="molecule type" value="Genomic_DNA"/>
</dbReference>
<evidence type="ECO:0000313" key="2">
    <source>
        <dbReference type="EMBL" id="EGE06163.1"/>
    </source>
</evidence>
<evidence type="ECO:0000256" key="1">
    <source>
        <dbReference type="SAM" id="MobiDB-lite"/>
    </source>
</evidence>
<dbReference type="AlphaFoldDB" id="F2PW95"/>
<evidence type="ECO:0000313" key="3">
    <source>
        <dbReference type="Proteomes" id="UP000009169"/>
    </source>
</evidence>
<protein>
    <submittedName>
        <fullName evidence="2">Uncharacterized protein</fullName>
    </submittedName>
</protein>
<feature type="region of interest" description="Disordered" evidence="1">
    <location>
        <begin position="118"/>
        <end position="162"/>
    </location>
</feature>
<organism evidence="2 3">
    <name type="scientific">Trichophyton equinum (strain ATCC MYA-4606 / CBS 127.97)</name>
    <name type="common">Horse ringworm fungus</name>
    <dbReference type="NCBI Taxonomy" id="559882"/>
    <lineage>
        <taxon>Eukaryota</taxon>
        <taxon>Fungi</taxon>
        <taxon>Dikarya</taxon>
        <taxon>Ascomycota</taxon>
        <taxon>Pezizomycotina</taxon>
        <taxon>Eurotiomycetes</taxon>
        <taxon>Eurotiomycetidae</taxon>
        <taxon>Onygenales</taxon>
        <taxon>Arthrodermataceae</taxon>
        <taxon>Trichophyton</taxon>
    </lineage>
</organism>
<proteinExistence type="predicted"/>
<name>F2PW95_TRIEC</name>
<keyword evidence="3" id="KW-1185">Reference proteome</keyword>
<reference evidence="3" key="1">
    <citation type="journal article" date="2012" name="MBio">
        <title>Comparative genome analysis of Trichophyton rubrum and related dermatophytes reveals candidate genes involved in infection.</title>
        <authorList>
            <person name="Martinez D.A."/>
            <person name="Oliver B.G."/>
            <person name="Graeser Y."/>
            <person name="Goldberg J.M."/>
            <person name="Li W."/>
            <person name="Martinez-Rossi N.M."/>
            <person name="Monod M."/>
            <person name="Shelest E."/>
            <person name="Barton R.C."/>
            <person name="Birch E."/>
            <person name="Brakhage A.A."/>
            <person name="Chen Z."/>
            <person name="Gurr S.J."/>
            <person name="Heiman D."/>
            <person name="Heitman J."/>
            <person name="Kosti I."/>
            <person name="Rossi A."/>
            <person name="Saif S."/>
            <person name="Samalova M."/>
            <person name="Saunders C.W."/>
            <person name="Shea T."/>
            <person name="Summerbell R.C."/>
            <person name="Xu J."/>
            <person name="Young S."/>
            <person name="Zeng Q."/>
            <person name="Birren B.W."/>
            <person name="Cuomo C.A."/>
            <person name="White T.C."/>
        </authorList>
    </citation>
    <scope>NUCLEOTIDE SEQUENCE [LARGE SCALE GENOMIC DNA]</scope>
    <source>
        <strain evidence="3">ATCC MYA-4606 / CBS 127.97</strain>
    </source>
</reference>
<sequence>MTGPVCSILCILDSCSGQSAAQERTLKTLAEGIFKDEAAWFEWPQTGGASRLADLHSYPPWDVRIGRFADLNISMSTKKRDKIRSKIPTCGVICTAFFTTLMYSVRSKRFRLLSSSQRSFPSGWDKETERKGDGSRQVASHGQMPGSSPTRHQNTKIYFYRD</sequence>
<dbReference type="Proteomes" id="UP000009169">
    <property type="component" value="Unassembled WGS sequence"/>
</dbReference>
<feature type="compositionally biased region" description="Polar residues" evidence="1">
    <location>
        <begin position="137"/>
        <end position="156"/>
    </location>
</feature>
<accession>F2PW95</accession>
<dbReference type="VEuPathDB" id="FungiDB:TEQG_05059"/>
<feature type="compositionally biased region" description="Basic and acidic residues" evidence="1">
    <location>
        <begin position="124"/>
        <end position="134"/>
    </location>
</feature>
<dbReference type="HOGENOM" id="CLU_1636621_0_0_1"/>